<feature type="domain" description="T6SS Transcription factor RovC-like DNA binding" evidence="1">
    <location>
        <begin position="4"/>
        <end position="85"/>
    </location>
</feature>
<protein>
    <submittedName>
        <fullName evidence="2">DUF2285 domain-containing protein</fullName>
    </submittedName>
</protein>
<evidence type="ECO:0000313" key="3">
    <source>
        <dbReference type="Proteomes" id="UP001433071"/>
    </source>
</evidence>
<gene>
    <name evidence="2" type="ORF">NKI36_29710</name>
</gene>
<evidence type="ECO:0000313" key="2">
    <source>
        <dbReference type="EMBL" id="MER9408183.1"/>
    </source>
</evidence>
<dbReference type="InterPro" id="IPR018754">
    <property type="entry name" value="RovC-like_DNA-bd"/>
</dbReference>
<evidence type="ECO:0000259" key="1">
    <source>
        <dbReference type="Pfam" id="PF10074"/>
    </source>
</evidence>
<proteinExistence type="predicted"/>
<dbReference type="EMBL" id="JAMYQB010000036">
    <property type="protein sequence ID" value="MER9408183.1"/>
    <property type="molecule type" value="Genomic_DNA"/>
</dbReference>
<keyword evidence="3" id="KW-1185">Reference proteome</keyword>
<dbReference type="Proteomes" id="UP001433071">
    <property type="component" value="Unassembled WGS sequence"/>
</dbReference>
<dbReference type="Pfam" id="PF10074">
    <property type="entry name" value="RovC_DNA-bd"/>
    <property type="match status" value="1"/>
</dbReference>
<reference evidence="2 3" key="1">
    <citation type="journal article" date="2024" name="Proc. Natl. Acad. Sci. U.S.A.">
        <title>The evolutionary genomics of adaptation to stress in wild rhizobium bacteria.</title>
        <authorList>
            <person name="Kehlet-Delgado H."/>
            <person name="Montoya A.P."/>
            <person name="Jensen K.T."/>
            <person name="Wendlandt C.E."/>
            <person name="Dexheimer C."/>
            <person name="Roberts M."/>
            <person name="Torres Martinez L."/>
            <person name="Friesen M.L."/>
            <person name="Griffitts J.S."/>
            <person name="Porter S.S."/>
        </authorList>
    </citation>
    <scope>NUCLEOTIDE SEQUENCE [LARGE SCALE GENOMIC DNA]</scope>
    <source>
        <strain evidence="2 3">M0641</strain>
    </source>
</reference>
<comment type="caution">
    <text evidence="2">The sequence shown here is derived from an EMBL/GenBank/DDBJ whole genome shotgun (WGS) entry which is preliminary data.</text>
</comment>
<name>A0ABV1Z8C7_9HYPH</name>
<accession>A0ABV1Z8C7</accession>
<organism evidence="2 3">
    <name type="scientific">Mesorhizobium caraganae</name>
    <dbReference type="NCBI Taxonomy" id="483206"/>
    <lineage>
        <taxon>Bacteria</taxon>
        <taxon>Pseudomonadati</taxon>
        <taxon>Pseudomonadota</taxon>
        <taxon>Alphaproteobacteria</taxon>
        <taxon>Hyphomicrobiales</taxon>
        <taxon>Phyllobacteriaceae</taxon>
        <taxon>Mesorhizobium</taxon>
    </lineage>
</organism>
<sequence length="92" mass="10195">MVDRLLKPAVADEVPWAESLTAYDDEHFTTYLKLLDACAGNASEEEMAQAILGIDPVQEPARGQRAVRSHLARAHWLVVAGYKELFSGRQKA</sequence>
<dbReference type="RefSeq" id="WP_352562114.1">
    <property type="nucleotide sequence ID" value="NZ_JAMYQB010000036.1"/>
</dbReference>